<organism evidence="3 4">
    <name type="scientific">Leptospira santarosai str. ZUN179</name>
    <dbReference type="NCBI Taxonomy" id="1049985"/>
    <lineage>
        <taxon>Bacteria</taxon>
        <taxon>Pseudomonadati</taxon>
        <taxon>Spirochaetota</taxon>
        <taxon>Spirochaetia</taxon>
        <taxon>Leptospirales</taxon>
        <taxon>Leptospiraceae</taxon>
        <taxon>Leptospira</taxon>
    </lineage>
</organism>
<accession>M6UMB0</accession>
<dbReference type="Pfam" id="PF00534">
    <property type="entry name" value="Glycos_transf_1"/>
    <property type="match status" value="1"/>
</dbReference>
<protein>
    <submittedName>
        <fullName evidence="3">Glycosyltransferase, group 1 family protein</fullName>
        <ecNumber evidence="3">2.4.-.-</ecNumber>
    </submittedName>
</protein>
<evidence type="ECO:0000259" key="2">
    <source>
        <dbReference type="Pfam" id="PF00534"/>
    </source>
</evidence>
<comment type="caution">
    <text evidence="3">The sequence shown here is derived from an EMBL/GenBank/DDBJ whole genome shotgun (WGS) entry which is preliminary data.</text>
</comment>
<keyword evidence="3" id="KW-0328">Glycosyltransferase</keyword>
<gene>
    <name evidence="3" type="ORF">LEP1GSC187_1455</name>
</gene>
<sequence>MVLGIDASNIRGGGGITHLAEFLNAAQPERYGFKKVYIWGGTTTLNHIKNKPWLEKVYESLLDKSFLYRFFWNRFILSKRLKEIKLDVFFVPGGTYLGSFRPFVTMSQNLLPFEWNEMKRYGFSKNFLRFIILYFIQSYTFRKANGVIFLTKFARDIVLKRVKIPLERTEIVNHGINEKFFRKPKKQRSIKAYSIEVPFRILYVSFLGEYKHQWNLVYAVGKLRNAGYPVVLDLVGSPDEARPLQKLTRAIQSEDPKGKYIQYYSMIPYSEIEKKYKEADLFVFLSSCETFGQVLTEAMAAGLPIACSNLSAMPEILKDAGGYFNPLDVSSIVETLTLMINSKEMRSKVSQKSFQLAKEFSWDKAADKTFAFLQNTKHKLGK</sequence>
<dbReference type="PANTHER" id="PTHR46401:SF2">
    <property type="entry name" value="GLYCOSYLTRANSFERASE WBBK-RELATED"/>
    <property type="match status" value="1"/>
</dbReference>
<dbReference type="RefSeq" id="WP_004479724.1">
    <property type="nucleotide sequence ID" value="NZ_AHOQ02000029.1"/>
</dbReference>
<feature type="domain" description="Glycosyl transferase family 1" evidence="2">
    <location>
        <begin position="196"/>
        <end position="353"/>
    </location>
</feature>
<evidence type="ECO:0000256" key="1">
    <source>
        <dbReference type="ARBA" id="ARBA00022679"/>
    </source>
</evidence>
<reference evidence="3 4" key="1">
    <citation type="submission" date="2013-01" db="EMBL/GenBank/DDBJ databases">
        <authorList>
            <person name="Harkins D.M."/>
            <person name="Durkin A.S."/>
            <person name="Brinkac L.M."/>
            <person name="Haft D.H."/>
            <person name="Selengut J.D."/>
            <person name="Sanka R."/>
            <person name="DePew J."/>
            <person name="Purushe J."/>
            <person name="Matthias M.A."/>
            <person name="Vinetz J.M."/>
            <person name="Sutton G.G."/>
            <person name="Nierman W.C."/>
            <person name="Fouts D.E."/>
        </authorList>
    </citation>
    <scope>NUCLEOTIDE SEQUENCE [LARGE SCALE GENOMIC DNA]</scope>
    <source>
        <strain evidence="3 4">ZUN179</strain>
    </source>
</reference>
<dbReference type="InterPro" id="IPR001296">
    <property type="entry name" value="Glyco_trans_1"/>
</dbReference>
<dbReference type="PANTHER" id="PTHR46401">
    <property type="entry name" value="GLYCOSYLTRANSFERASE WBBK-RELATED"/>
    <property type="match status" value="1"/>
</dbReference>
<dbReference type="AlphaFoldDB" id="M6UMB0"/>
<dbReference type="GO" id="GO:0016757">
    <property type="term" value="F:glycosyltransferase activity"/>
    <property type="evidence" value="ECO:0007669"/>
    <property type="project" value="UniProtKB-KW"/>
</dbReference>
<name>M6UMB0_9LEPT</name>
<dbReference type="Gene3D" id="3.40.50.2000">
    <property type="entry name" value="Glycogen Phosphorylase B"/>
    <property type="match status" value="2"/>
</dbReference>
<proteinExistence type="predicted"/>
<dbReference type="CDD" id="cd03809">
    <property type="entry name" value="GT4_MtfB-like"/>
    <property type="match status" value="1"/>
</dbReference>
<dbReference type="Proteomes" id="UP000012160">
    <property type="component" value="Unassembled WGS sequence"/>
</dbReference>
<evidence type="ECO:0000313" key="3">
    <source>
        <dbReference type="EMBL" id="EMO45715.1"/>
    </source>
</evidence>
<dbReference type="EMBL" id="AHOQ02000029">
    <property type="protein sequence ID" value="EMO45715.1"/>
    <property type="molecule type" value="Genomic_DNA"/>
</dbReference>
<evidence type="ECO:0000313" key="4">
    <source>
        <dbReference type="Proteomes" id="UP000012160"/>
    </source>
</evidence>
<dbReference type="SUPFAM" id="SSF53756">
    <property type="entry name" value="UDP-Glycosyltransferase/glycogen phosphorylase"/>
    <property type="match status" value="1"/>
</dbReference>
<dbReference type="GO" id="GO:0009103">
    <property type="term" value="P:lipopolysaccharide biosynthetic process"/>
    <property type="evidence" value="ECO:0007669"/>
    <property type="project" value="TreeGrafter"/>
</dbReference>
<keyword evidence="1 3" id="KW-0808">Transferase</keyword>
<dbReference type="EC" id="2.4.-.-" evidence="3"/>